<gene>
    <name evidence="3" type="ORF">BJ981_005226</name>
</gene>
<dbReference type="AlphaFoldDB" id="A0A7W9DSB8"/>
<dbReference type="Proteomes" id="UP000588112">
    <property type="component" value="Unassembled WGS sequence"/>
</dbReference>
<accession>A0A7W9DSB8</accession>
<feature type="transmembrane region" description="Helical" evidence="2">
    <location>
        <begin position="12"/>
        <end position="32"/>
    </location>
</feature>
<evidence type="ECO:0000313" key="3">
    <source>
        <dbReference type="EMBL" id="MBB5629527.1"/>
    </source>
</evidence>
<keyword evidence="4" id="KW-1185">Reference proteome</keyword>
<keyword evidence="2" id="KW-0812">Transmembrane</keyword>
<dbReference type="RefSeq" id="WP_184614669.1">
    <property type="nucleotide sequence ID" value="NZ_BOOS01000055.1"/>
</dbReference>
<evidence type="ECO:0000256" key="1">
    <source>
        <dbReference type="SAM" id="MobiDB-lite"/>
    </source>
</evidence>
<sequence length="125" mass="13595">MAEWAKSIESIAHLVGALAWPIAVVLAVWLLMRRHHTAFGRLIDRVKSFGFPGGQVDLGEIEAAQEDQVDKLVEQAVDPGASEDLRQNAIRSLSRSGTAGRDPRCGQADDGEMPKLWPVIHCQAG</sequence>
<comment type="caution">
    <text evidence="3">The sequence shown here is derived from an EMBL/GenBank/DDBJ whole genome shotgun (WGS) entry which is preliminary data.</text>
</comment>
<evidence type="ECO:0000256" key="2">
    <source>
        <dbReference type="SAM" id="Phobius"/>
    </source>
</evidence>
<feature type="region of interest" description="Disordered" evidence="1">
    <location>
        <begin position="91"/>
        <end position="112"/>
    </location>
</feature>
<protein>
    <submittedName>
        <fullName evidence="3">Uncharacterized protein</fullName>
    </submittedName>
</protein>
<organism evidence="3 4">
    <name type="scientific">Sphaerisporangium krabiense</name>
    <dbReference type="NCBI Taxonomy" id="763782"/>
    <lineage>
        <taxon>Bacteria</taxon>
        <taxon>Bacillati</taxon>
        <taxon>Actinomycetota</taxon>
        <taxon>Actinomycetes</taxon>
        <taxon>Streptosporangiales</taxon>
        <taxon>Streptosporangiaceae</taxon>
        <taxon>Sphaerisporangium</taxon>
    </lineage>
</organism>
<reference evidence="3 4" key="1">
    <citation type="submission" date="2020-08" db="EMBL/GenBank/DDBJ databases">
        <title>Sequencing the genomes of 1000 actinobacteria strains.</title>
        <authorList>
            <person name="Klenk H.-P."/>
        </authorList>
    </citation>
    <scope>NUCLEOTIDE SEQUENCE [LARGE SCALE GENOMIC DNA]</scope>
    <source>
        <strain evidence="3 4">DSM 45790</strain>
    </source>
</reference>
<dbReference type="EMBL" id="JACHBR010000001">
    <property type="protein sequence ID" value="MBB5629527.1"/>
    <property type="molecule type" value="Genomic_DNA"/>
</dbReference>
<keyword evidence="2" id="KW-0472">Membrane</keyword>
<keyword evidence="2" id="KW-1133">Transmembrane helix</keyword>
<evidence type="ECO:0000313" key="4">
    <source>
        <dbReference type="Proteomes" id="UP000588112"/>
    </source>
</evidence>
<proteinExistence type="predicted"/>
<name>A0A7W9DSB8_9ACTN</name>